<dbReference type="Proteomes" id="UP001295740">
    <property type="component" value="Unassembled WGS sequence"/>
</dbReference>
<evidence type="ECO:0000256" key="1">
    <source>
        <dbReference type="SAM" id="MobiDB-lite"/>
    </source>
</evidence>
<feature type="compositionally biased region" description="Basic and acidic residues" evidence="1">
    <location>
        <begin position="1"/>
        <end position="15"/>
    </location>
</feature>
<dbReference type="AlphaFoldDB" id="A0AAI8YGU6"/>
<organism evidence="2 3">
    <name type="scientific">Anthostomella pinea</name>
    <dbReference type="NCBI Taxonomy" id="933095"/>
    <lineage>
        <taxon>Eukaryota</taxon>
        <taxon>Fungi</taxon>
        <taxon>Dikarya</taxon>
        <taxon>Ascomycota</taxon>
        <taxon>Pezizomycotina</taxon>
        <taxon>Sordariomycetes</taxon>
        <taxon>Xylariomycetidae</taxon>
        <taxon>Xylariales</taxon>
        <taxon>Xylariaceae</taxon>
        <taxon>Anthostomella</taxon>
    </lineage>
</organism>
<gene>
    <name evidence="2" type="ORF">KHLLAP_LOCUS4818</name>
</gene>
<dbReference type="EMBL" id="CAUWAG010000006">
    <property type="protein sequence ID" value="CAJ2504350.1"/>
    <property type="molecule type" value="Genomic_DNA"/>
</dbReference>
<feature type="region of interest" description="Disordered" evidence="1">
    <location>
        <begin position="1"/>
        <end position="29"/>
    </location>
</feature>
<protein>
    <submittedName>
        <fullName evidence="2">Uu.00g117440.m01.CDS01</fullName>
    </submittedName>
</protein>
<evidence type="ECO:0000313" key="3">
    <source>
        <dbReference type="Proteomes" id="UP001295740"/>
    </source>
</evidence>
<sequence>MDFYMRPEFEADKSAGKGRKMTTDNPLLPGCRSRKELLASQQQLKDGILTEQAYRKLIQAAVKDHKLRDSRSPWKILRLHLRSTPLDGFSNLP</sequence>
<keyword evidence="3" id="KW-1185">Reference proteome</keyword>
<proteinExistence type="predicted"/>
<name>A0AAI8YGU6_9PEZI</name>
<comment type="caution">
    <text evidence="2">The sequence shown here is derived from an EMBL/GenBank/DDBJ whole genome shotgun (WGS) entry which is preliminary data.</text>
</comment>
<accession>A0AAI8YGU6</accession>
<evidence type="ECO:0000313" key="2">
    <source>
        <dbReference type="EMBL" id="CAJ2504350.1"/>
    </source>
</evidence>
<reference evidence="2" key="1">
    <citation type="submission" date="2023-10" db="EMBL/GenBank/DDBJ databases">
        <authorList>
            <person name="Hackl T."/>
        </authorList>
    </citation>
    <scope>NUCLEOTIDE SEQUENCE</scope>
</reference>